<name>A0A0W0GFW4_9CHLR</name>
<protein>
    <submittedName>
        <fullName evidence="2">Uncharacterized protein</fullName>
    </submittedName>
</protein>
<evidence type="ECO:0000313" key="3">
    <source>
        <dbReference type="Proteomes" id="UP000053947"/>
    </source>
</evidence>
<dbReference type="EMBL" id="LFDV01000002">
    <property type="protein sequence ID" value="KTB47442.1"/>
    <property type="molecule type" value="Genomic_DNA"/>
</dbReference>
<gene>
    <name evidence="2" type="ORF">DEALK_02870</name>
</gene>
<reference evidence="2 3" key="1">
    <citation type="submission" date="2015-06" db="EMBL/GenBank/DDBJ databases">
        <title>Genome sequence of the organohalide-respiring Dehalogenimonas alkenigignens type strain (IP3-3T).</title>
        <authorList>
            <person name="Key T.A."/>
            <person name="Richmond D.P."/>
            <person name="Bowman K.S."/>
            <person name="Cho Y.-J."/>
            <person name="Chun J."/>
            <person name="da Costa M.S."/>
            <person name="Rainey F.A."/>
            <person name="Moe W.M."/>
        </authorList>
    </citation>
    <scope>NUCLEOTIDE SEQUENCE [LARGE SCALE GENOMIC DNA]</scope>
    <source>
        <strain evidence="2 3">IP3-3</strain>
    </source>
</reference>
<evidence type="ECO:0000313" key="2">
    <source>
        <dbReference type="EMBL" id="KTB47442.1"/>
    </source>
</evidence>
<sequence>MRLMTKISTKILRMVLLILVCVAYGSFIAYFFATQVKAPNLMFNPMSYHNFAIAADAGIGLLGFILAYGFYRQAMNNGKADTYNFFYILNTFTGIAIGAGATATTHFFAEEFGLLASSTGAVVLDSGIAAFFGGGIGLLAAVVINENN</sequence>
<organism evidence="2 3">
    <name type="scientific">Dehalogenimonas alkenigignens</name>
    <dbReference type="NCBI Taxonomy" id="1217799"/>
    <lineage>
        <taxon>Bacteria</taxon>
        <taxon>Bacillati</taxon>
        <taxon>Chloroflexota</taxon>
        <taxon>Dehalococcoidia</taxon>
        <taxon>Dehalococcoidales</taxon>
        <taxon>Dehalococcoidaceae</taxon>
        <taxon>Dehalogenimonas</taxon>
    </lineage>
</organism>
<feature type="transmembrane region" description="Helical" evidence="1">
    <location>
        <begin position="121"/>
        <end position="144"/>
    </location>
</feature>
<feature type="transmembrane region" description="Helical" evidence="1">
    <location>
        <begin position="83"/>
        <end position="109"/>
    </location>
</feature>
<feature type="transmembrane region" description="Helical" evidence="1">
    <location>
        <begin position="52"/>
        <end position="71"/>
    </location>
</feature>
<keyword evidence="1" id="KW-1133">Transmembrane helix</keyword>
<feature type="transmembrane region" description="Helical" evidence="1">
    <location>
        <begin position="12"/>
        <end position="32"/>
    </location>
</feature>
<dbReference type="STRING" id="1217799.DEALK_02870"/>
<comment type="caution">
    <text evidence="2">The sequence shown here is derived from an EMBL/GenBank/DDBJ whole genome shotgun (WGS) entry which is preliminary data.</text>
</comment>
<dbReference type="AlphaFoldDB" id="A0A0W0GFW4"/>
<evidence type="ECO:0000256" key="1">
    <source>
        <dbReference type="SAM" id="Phobius"/>
    </source>
</evidence>
<keyword evidence="1" id="KW-0472">Membrane</keyword>
<keyword evidence="1" id="KW-0812">Transmembrane</keyword>
<dbReference type="Proteomes" id="UP000053947">
    <property type="component" value="Unassembled WGS sequence"/>
</dbReference>
<proteinExistence type="predicted"/>
<accession>A0A0W0GFW4</accession>
<keyword evidence="3" id="KW-1185">Reference proteome</keyword>